<sequence>MFRTCVLALLCLVVKQASPFSWDILVGQARTLYFYSNKTLTYTQDIPYSNQITSVTYDSVHNRILFSDVDYPNMTICSYDITSKTTKSLLTKKIDGFNVRVVYDPVTQLLVWSDASNIYKLSLNPISVNKTVNGKNIVTLDHHCRDVAVDSCGGYIYWMTDYNIERARVSAEGQPECSCQAGYSGKRCEVHACHQYCLHNGTCSLNEEEEPTCECSADYEGDRCEVATTRAGEEADGSTQQVLRDLRSAVRQVLREELKSILKLFSDKLDEDEASAH</sequence>
<keyword evidence="2" id="KW-1185">Reference proteome</keyword>
<dbReference type="Proteomes" id="UP001231649">
    <property type="component" value="Chromosome 30"/>
</dbReference>
<dbReference type="EMBL" id="CM056806">
    <property type="protein sequence ID" value="KAJ8704804.1"/>
    <property type="molecule type" value="Genomic_DNA"/>
</dbReference>
<evidence type="ECO:0000313" key="1">
    <source>
        <dbReference type="EMBL" id="KAJ8704804.1"/>
    </source>
</evidence>
<proteinExistence type="predicted"/>
<organism evidence="1 2">
    <name type="scientific">Mythimna loreyi</name>
    <dbReference type="NCBI Taxonomy" id="667449"/>
    <lineage>
        <taxon>Eukaryota</taxon>
        <taxon>Metazoa</taxon>
        <taxon>Ecdysozoa</taxon>
        <taxon>Arthropoda</taxon>
        <taxon>Hexapoda</taxon>
        <taxon>Insecta</taxon>
        <taxon>Pterygota</taxon>
        <taxon>Neoptera</taxon>
        <taxon>Endopterygota</taxon>
        <taxon>Lepidoptera</taxon>
        <taxon>Glossata</taxon>
        <taxon>Ditrysia</taxon>
        <taxon>Noctuoidea</taxon>
        <taxon>Noctuidae</taxon>
        <taxon>Noctuinae</taxon>
        <taxon>Hadenini</taxon>
        <taxon>Mythimna</taxon>
    </lineage>
</organism>
<reference evidence="1" key="1">
    <citation type="submission" date="2023-03" db="EMBL/GenBank/DDBJ databases">
        <title>Chromosome-level genomes of two armyworms, Mythimna separata and Mythimna loreyi, provide insights into the biosynthesis and reception of sex pheromones.</title>
        <authorList>
            <person name="Zhao H."/>
        </authorList>
    </citation>
    <scope>NUCLEOTIDE SEQUENCE</scope>
    <source>
        <strain evidence="1">BeijingLab</strain>
    </source>
</reference>
<gene>
    <name evidence="1" type="ORF">PYW08_012124</name>
</gene>
<evidence type="ECO:0000313" key="2">
    <source>
        <dbReference type="Proteomes" id="UP001231649"/>
    </source>
</evidence>
<protein>
    <submittedName>
        <fullName evidence="1">Uncharacterized protein</fullName>
    </submittedName>
</protein>
<comment type="caution">
    <text evidence="1">The sequence shown here is derived from an EMBL/GenBank/DDBJ whole genome shotgun (WGS) entry which is preliminary data.</text>
</comment>
<name>A0ACC2PZD7_9NEOP</name>
<accession>A0ACC2PZD7</accession>